<proteinExistence type="predicted"/>
<dbReference type="AlphaFoldDB" id="W7D4A3"/>
<name>W7D4A3_9LIST</name>
<evidence type="ECO:0000313" key="1">
    <source>
        <dbReference type="EMBL" id="EUJ44027.1"/>
    </source>
</evidence>
<gene>
    <name evidence="1" type="ORF">MCOL2_20071</name>
</gene>
<comment type="caution">
    <text evidence="1">The sequence shown here is derived from an EMBL/GenBank/DDBJ whole genome shotgun (WGS) entry which is preliminary data.</text>
</comment>
<reference evidence="1 2" key="1">
    <citation type="submission" date="2012-12" db="EMBL/GenBank/DDBJ databases">
        <title>Novel taxa of Listeriaceae from agricultural environments in the United States.</title>
        <authorList>
            <person name="den Bakker H.C."/>
            <person name="Allred A."/>
            <person name="Warchocki S."/>
            <person name="Wright E.M."/>
            <person name="Burrell A."/>
            <person name="Nightingale K.K."/>
            <person name="Kephart D."/>
            <person name="Wiedmann M."/>
        </authorList>
    </citation>
    <scope>NUCLEOTIDE SEQUENCE [LARGE SCALE GENOMIC DNA]</scope>
    <source>
        <strain evidence="1 2">FSL S10-1203</strain>
    </source>
</reference>
<accession>W7D4A3</accession>
<protein>
    <recommendedName>
        <fullName evidence="3">DUF2612 domain-containing protein</fullName>
    </recommendedName>
</protein>
<dbReference type="Proteomes" id="UP000019241">
    <property type="component" value="Unassembled WGS sequence"/>
</dbReference>
<evidence type="ECO:0008006" key="3">
    <source>
        <dbReference type="Google" id="ProtNLM"/>
    </source>
</evidence>
<sequence length="218" mass="23996">MSAKKLLEKLTDVFTKDENSNFGKLFLILDENLMEIKNLLIKTEKWRDINNAEGRALNELGENVGQNRGRATDEIYRVLIRGKVARNASDGSINKMVHAIASSLNCNYSDIHIMNANDSSSSDEKEPAAIIIQKIPLDALNNVGISTNQFMQIIDSIVAGGVRVAYVSLEGTFSFSNSSNIETSEQGFADINMASGGTLGEYSHQAMITNYHCKERSV</sequence>
<organism evidence="1 2">
    <name type="scientific">Listeria fleischmannii FSL S10-1203</name>
    <dbReference type="NCBI Taxonomy" id="1265822"/>
    <lineage>
        <taxon>Bacteria</taxon>
        <taxon>Bacillati</taxon>
        <taxon>Bacillota</taxon>
        <taxon>Bacilli</taxon>
        <taxon>Bacillales</taxon>
        <taxon>Listeriaceae</taxon>
        <taxon>Listeria</taxon>
    </lineage>
</organism>
<dbReference type="EMBL" id="AODM01000089">
    <property type="protein sequence ID" value="EUJ44027.1"/>
    <property type="molecule type" value="Genomic_DNA"/>
</dbReference>
<dbReference type="PATRIC" id="fig|1265822.4.peg.4102"/>
<dbReference type="RefSeq" id="WP_254260291.1">
    <property type="nucleotide sequence ID" value="NZ_AODM01000089.1"/>
</dbReference>
<evidence type="ECO:0000313" key="2">
    <source>
        <dbReference type="Proteomes" id="UP000019241"/>
    </source>
</evidence>